<dbReference type="GO" id="GO:0016747">
    <property type="term" value="F:acyltransferase activity, transferring groups other than amino-acyl groups"/>
    <property type="evidence" value="ECO:0007669"/>
    <property type="project" value="InterPro"/>
</dbReference>
<dbReference type="InterPro" id="IPR016181">
    <property type="entry name" value="Acyl_CoA_acyltransferase"/>
</dbReference>
<evidence type="ECO:0000259" key="1">
    <source>
        <dbReference type="PROSITE" id="PS51186"/>
    </source>
</evidence>
<accession>A0A4R7I1S9</accession>
<name>A0A4R7I1S9_9ACTN</name>
<sequence length="200" mass="22671">MVGVVQIRKARAGDIVQVARTTSRAFAADPVMRWLIPDDDEYESAWLAVFGNIARRWHATDSLWCTDDVAAMAGWVPPGRPTVELGPDDGIVEYDHPEWRIERFKAVGAALAEHTPPEPHWYLNMLATHPDWQRRGLGAALMGEVFSIADEAGLACYLETESEENVAYYRRHGFEVRSEWDLATHDTFGPHMWGMLRPPR</sequence>
<evidence type="ECO:0000313" key="3">
    <source>
        <dbReference type="Proteomes" id="UP000294558"/>
    </source>
</evidence>
<dbReference type="EMBL" id="SOAU01000001">
    <property type="protein sequence ID" value="TDT17064.1"/>
    <property type="molecule type" value="Genomic_DNA"/>
</dbReference>
<proteinExistence type="predicted"/>
<evidence type="ECO:0000313" key="2">
    <source>
        <dbReference type="EMBL" id="TDT17064.1"/>
    </source>
</evidence>
<dbReference type="Gene3D" id="3.40.630.30">
    <property type="match status" value="1"/>
</dbReference>
<dbReference type="PANTHER" id="PTHR42791">
    <property type="entry name" value="GNAT FAMILY ACETYLTRANSFERASE"/>
    <property type="match status" value="1"/>
</dbReference>
<dbReference type="PANTHER" id="PTHR42791:SF1">
    <property type="entry name" value="N-ACETYLTRANSFERASE DOMAIN-CONTAINING PROTEIN"/>
    <property type="match status" value="1"/>
</dbReference>
<dbReference type="AlphaFoldDB" id="A0A4R7I1S9"/>
<reference evidence="2 3" key="1">
    <citation type="submission" date="2019-03" db="EMBL/GenBank/DDBJ databases">
        <title>Sequencing the genomes of 1000 actinobacteria strains.</title>
        <authorList>
            <person name="Klenk H.-P."/>
        </authorList>
    </citation>
    <scope>NUCLEOTIDE SEQUENCE [LARGE SCALE GENOMIC DNA]</scope>
    <source>
        <strain evidence="2 3">DSM 18936</strain>
    </source>
</reference>
<gene>
    <name evidence="2" type="ORF">BDK89_2666</name>
</gene>
<dbReference type="Pfam" id="PF00583">
    <property type="entry name" value="Acetyltransf_1"/>
    <property type="match status" value="1"/>
</dbReference>
<protein>
    <submittedName>
        <fullName evidence="2">Acetyltransferase (GNAT) family protein</fullName>
    </submittedName>
</protein>
<dbReference type="PROSITE" id="PS51186">
    <property type="entry name" value="GNAT"/>
    <property type="match status" value="1"/>
</dbReference>
<comment type="caution">
    <text evidence="2">The sequence shown here is derived from an EMBL/GenBank/DDBJ whole genome shotgun (WGS) entry which is preliminary data.</text>
</comment>
<dbReference type="SUPFAM" id="SSF55729">
    <property type="entry name" value="Acyl-CoA N-acyltransferases (Nat)"/>
    <property type="match status" value="1"/>
</dbReference>
<keyword evidence="3" id="KW-1185">Reference proteome</keyword>
<feature type="domain" description="N-acetyltransferase" evidence="1">
    <location>
        <begin position="105"/>
        <end position="200"/>
    </location>
</feature>
<dbReference type="CDD" id="cd04301">
    <property type="entry name" value="NAT_SF"/>
    <property type="match status" value="1"/>
</dbReference>
<organism evidence="2 3">
    <name type="scientific">Ilumatobacter fluminis</name>
    <dbReference type="NCBI Taxonomy" id="467091"/>
    <lineage>
        <taxon>Bacteria</taxon>
        <taxon>Bacillati</taxon>
        <taxon>Actinomycetota</taxon>
        <taxon>Acidimicrobiia</taxon>
        <taxon>Acidimicrobiales</taxon>
        <taxon>Ilumatobacteraceae</taxon>
        <taxon>Ilumatobacter</taxon>
    </lineage>
</organism>
<keyword evidence="2" id="KW-0808">Transferase</keyword>
<dbReference type="InterPro" id="IPR052523">
    <property type="entry name" value="Trichothecene_AcTrans"/>
</dbReference>
<dbReference type="Proteomes" id="UP000294558">
    <property type="component" value="Unassembled WGS sequence"/>
</dbReference>
<dbReference type="InterPro" id="IPR000182">
    <property type="entry name" value="GNAT_dom"/>
</dbReference>